<gene>
    <name evidence="3" type="ORF">AZF04_15975</name>
</gene>
<name>A0A161Q922_9BACI</name>
<dbReference type="OrthoDB" id="1957331at2"/>
<evidence type="ECO:0000313" key="4">
    <source>
        <dbReference type="Proteomes" id="UP000075806"/>
    </source>
</evidence>
<dbReference type="AlphaFoldDB" id="A0A161Q922"/>
<evidence type="ECO:0008006" key="5">
    <source>
        <dbReference type="Google" id="ProtNLM"/>
    </source>
</evidence>
<keyword evidence="2" id="KW-0732">Signal</keyword>
<evidence type="ECO:0000256" key="2">
    <source>
        <dbReference type="SAM" id="SignalP"/>
    </source>
</evidence>
<organism evidence="3 4">
    <name type="scientific">Alkalihalobacillus trypoxylicola</name>
    <dbReference type="NCBI Taxonomy" id="519424"/>
    <lineage>
        <taxon>Bacteria</taxon>
        <taxon>Bacillati</taxon>
        <taxon>Bacillota</taxon>
        <taxon>Bacilli</taxon>
        <taxon>Bacillales</taxon>
        <taxon>Bacillaceae</taxon>
        <taxon>Alkalihalobacillus</taxon>
    </lineage>
</organism>
<dbReference type="PROSITE" id="PS51257">
    <property type="entry name" value="PROKAR_LIPOPROTEIN"/>
    <property type="match status" value="1"/>
</dbReference>
<sequence>MTKHKWLGLFMAGALILSACNEGTDAEPADDAVGGNDNESEEVEEVSAEEGTNELDVTEILTRSTEAMNEVNSFSSEMTIDQVMDLGQDIPDLETSEITTSIEMKMDVILEPFGMYQLIDMDMGIPELGGPMQMESYFTEDGMYVYEPTMDMWAKYPASMTEEILALSEMDVSPEEQVELLQSFSDDVSVEEDGDVYVLTVSGSDDNLMELIESMMSMTDAGEMADMQMMMEMMDISEIDYVLTINKETYYQESIDMNMTMTMEAEGETATITQKMVGTFYGYNELDSIEIPEDVIENAHELTEEDLGMPVE</sequence>
<evidence type="ECO:0000256" key="1">
    <source>
        <dbReference type="SAM" id="MobiDB-lite"/>
    </source>
</evidence>
<evidence type="ECO:0000313" key="3">
    <source>
        <dbReference type="EMBL" id="KYG33721.1"/>
    </source>
</evidence>
<keyword evidence="4" id="KW-1185">Reference proteome</keyword>
<comment type="caution">
    <text evidence="3">The sequence shown here is derived from an EMBL/GenBank/DDBJ whole genome shotgun (WGS) entry which is preliminary data.</text>
</comment>
<feature type="region of interest" description="Disordered" evidence="1">
    <location>
        <begin position="25"/>
        <end position="52"/>
    </location>
</feature>
<feature type="chain" id="PRO_5038596631" description="Lipoprotein" evidence="2">
    <location>
        <begin position="20"/>
        <end position="312"/>
    </location>
</feature>
<reference evidence="3" key="1">
    <citation type="submission" date="2016-02" db="EMBL/GenBank/DDBJ databases">
        <title>Genome sequence of Bacillus trypoxylicola KCTC 13244(T).</title>
        <authorList>
            <person name="Jeong H."/>
            <person name="Park S.-H."/>
            <person name="Choi S.-K."/>
        </authorList>
    </citation>
    <scope>NUCLEOTIDE SEQUENCE [LARGE SCALE GENOMIC DNA]</scope>
    <source>
        <strain evidence="3">KCTC 13244</strain>
    </source>
</reference>
<accession>A0A161Q922</accession>
<dbReference type="STRING" id="519424.AZF04_15975"/>
<dbReference type="RefSeq" id="WP_061947780.1">
    <property type="nucleotide sequence ID" value="NZ_LTAO01000005.1"/>
</dbReference>
<proteinExistence type="predicted"/>
<dbReference type="Pfam" id="PF20316">
    <property type="entry name" value="DUF6612"/>
    <property type="match status" value="1"/>
</dbReference>
<dbReference type="EMBL" id="LTAO01000005">
    <property type="protein sequence ID" value="KYG33721.1"/>
    <property type="molecule type" value="Genomic_DNA"/>
</dbReference>
<protein>
    <recommendedName>
        <fullName evidence="5">Lipoprotein</fullName>
    </recommendedName>
</protein>
<feature type="compositionally biased region" description="Acidic residues" evidence="1">
    <location>
        <begin position="38"/>
        <end position="52"/>
    </location>
</feature>
<dbReference type="Proteomes" id="UP000075806">
    <property type="component" value="Unassembled WGS sequence"/>
</dbReference>
<feature type="signal peptide" evidence="2">
    <location>
        <begin position="1"/>
        <end position="19"/>
    </location>
</feature>
<dbReference type="InterPro" id="IPR046720">
    <property type="entry name" value="DUF6612"/>
</dbReference>